<keyword evidence="1" id="KW-0808">Transferase</keyword>
<dbReference type="EC" id="2.7.11.1" evidence="1"/>
<dbReference type="SUPFAM" id="SSF48452">
    <property type="entry name" value="TPR-like"/>
    <property type="match status" value="1"/>
</dbReference>
<organism evidence="1 2">
    <name type="scientific">Heliorestis convoluta</name>
    <dbReference type="NCBI Taxonomy" id="356322"/>
    <lineage>
        <taxon>Bacteria</taxon>
        <taxon>Bacillati</taxon>
        <taxon>Bacillota</taxon>
        <taxon>Clostridia</taxon>
        <taxon>Eubacteriales</taxon>
        <taxon>Heliobacteriaceae</taxon>
        <taxon>Heliorestis</taxon>
    </lineage>
</organism>
<protein>
    <submittedName>
        <fullName evidence="1">Serine/threonine protein kinase</fullName>
        <ecNumber evidence="1">2.7.11.1</ecNumber>
    </submittedName>
</protein>
<dbReference type="EMBL" id="CP045875">
    <property type="protein sequence ID" value="QGG47550.1"/>
    <property type="molecule type" value="Genomic_DNA"/>
</dbReference>
<name>A0A5Q2N5M9_9FIRM</name>
<dbReference type="InterPro" id="IPR011990">
    <property type="entry name" value="TPR-like_helical_dom_sf"/>
</dbReference>
<dbReference type="Proteomes" id="UP000366051">
    <property type="component" value="Chromosome"/>
</dbReference>
<dbReference type="GO" id="GO:0004674">
    <property type="term" value="F:protein serine/threonine kinase activity"/>
    <property type="evidence" value="ECO:0007669"/>
    <property type="project" value="UniProtKB-KW"/>
</dbReference>
<dbReference type="AlphaFoldDB" id="A0A5Q2N5M9"/>
<dbReference type="KEGG" id="hcv:FTV88_1403"/>
<keyword evidence="2" id="KW-1185">Reference proteome</keyword>
<evidence type="ECO:0000313" key="2">
    <source>
        <dbReference type="Proteomes" id="UP000366051"/>
    </source>
</evidence>
<proteinExistence type="predicted"/>
<sequence>MERYKISPSLKLLLATRRYGLASKFVGWDEDATEAKIALALSILRGDHDWFYRITELWDPYYCSDIYYIDKADPERSDPLWFLLRCHGDIGYRGLDWRYLPLYRYSLELLPHDPFLIWAVALSYEEKNSMEPEALKYYAKAIDVQDEMLWQYDSRDLLMQDENFSRFSWFCDDLKEVLGFYLWEAGRFPSAEEVHRRCHDRLIKARFYKEDLTEEDVQWLGEQVQKEDCSLLTKQQKVRIYQTLAQWSLKEGRVDFFLMPILEEGNRYLSLWDKPKVEALLGRSYLREHQWEKAVYWLQRANWRQKNDSLLALYLARAFLAWYYGNEKEKIKGKRQQIFQDCRQAWLEVLALKDHELEALMVLAELAEIEGTFHESENYYEQALLLLQQDSYSTDDSGRFYLNYSLLLYRMEKTEVAEAMLQQGATFWYEEMS</sequence>
<accession>A0A5Q2N5M9</accession>
<reference evidence="2" key="1">
    <citation type="submission" date="2019-11" db="EMBL/GenBank/DDBJ databases">
        <title>Genome sequence of Heliorestis convoluta strain HH, an alkaliphilic and minimalistic phototrophic bacterium from a soda lake in Egypt.</title>
        <authorList>
            <person name="Dewey E.D."/>
            <person name="Stokes L.M."/>
            <person name="Burchell B.M."/>
            <person name="Shaffer K.N."/>
            <person name="Huntington A.M."/>
            <person name="Baker J.M."/>
            <person name="Nadendla S."/>
            <person name="Giglio M.G."/>
            <person name="Touchman J.W."/>
            <person name="Blankenship R.E."/>
            <person name="Madigan M.T."/>
            <person name="Sattley W.M."/>
        </authorList>
    </citation>
    <scope>NUCLEOTIDE SEQUENCE [LARGE SCALE GENOMIC DNA]</scope>
    <source>
        <strain evidence="2">HH</strain>
    </source>
</reference>
<evidence type="ECO:0000313" key="1">
    <source>
        <dbReference type="EMBL" id="QGG47550.1"/>
    </source>
</evidence>
<dbReference type="OrthoDB" id="9788659at2"/>
<dbReference type="RefSeq" id="WP_153724905.1">
    <property type="nucleotide sequence ID" value="NZ_CP045875.1"/>
</dbReference>
<keyword evidence="1" id="KW-0723">Serine/threonine-protein kinase</keyword>
<keyword evidence="1" id="KW-0418">Kinase</keyword>
<dbReference type="Gene3D" id="1.25.40.10">
    <property type="entry name" value="Tetratricopeptide repeat domain"/>
    <property type="match status" value="1"/>
</dbReference>
<gene>
    <name evidence="1" type="ORF">FTV88_1403</name>
</gene>